<feature type="compositionally biased region" description="Low complexity" evidence="1">
    <location>
        <begin position="34"/>
        <end position="61"/>
    </location>
</feature>
<reference evidence="2 3" key="1">
    <citation type="journal article" date="2018" name="Front. Microbiol.">
        <title>Prospects for Fungal Bioremediation of Acidic Radioactive Waste Sites: Characterization and Genome Sequence of Rhodotorula taiwanensis MD1149.</title>
        <authorList>
            <person name="Tkavc R."/>
            <person name="Matrosova V.Y."/>
            <person name="Grichenko O.E."/>
            <person name="Gostincar C."/>
            <person name="Volpe R.P."/>
            <person name="Klimenkova P."/>
            <person name="Gaidamakova E.K."/>
            <person name="Zhou C.E."/>
            <person name="Stewart B.J."/>
            <person name="Lyman M.G."/>
            <person name="Malfatti S.A."/>
            <person name="Rubinfeld B."/>
            <person name="Courtot M."/>
            <person name="Singh J."/>
            <person name="Dalgard C.L."/>
            <person name="Hamilton T."/>
            <person name="Frey K.G."/>
            <person name="Gunde-Cimerman N."/>
            <person name="Dugan L."/>
            <person name="Daly M.J."/>
        </authorList>
    </citation>
    <scope>NUCLEOTIDE SEQUENCE [LARGE SCALE GENOMIC DNA]</scope>
    <source>
        <strain evidence="2 3">MD1149</strain>
    </source>
</reference>
<feature type="compositionally biased region" description="Basic and acidic residues" evidence="1">
    <location>
        <begin position="203"/>
        <end position="217"/>
    </location>
</feature>
<feature type="region of interest" description="Disordered" evidence="1">
    <location>
        <begin position="178"/>
        <end position="279"/>
    </location>
</feature>
<gene>
    <name evidence="2" type="ORF">BMF94_3977</name>
</gene>
<dbReference type="EMBL" id="PJQD01000043">
    <property type="protein sequence ID" value="POY72991.1"/>
    <property type="molecule type" value="Genomic_DNA"/>
</dbReference>
<feature type="compositionally biased region" description="Basic and acidic residues" evidence="1">
    <location>
        <begin position="99"/>
        <end position="131"/>
    </location>
</feature>
<protein>
    <submittedName>
        <fullName evidence="2">Uncharacterized protein</fullName>
    </submittedName>
</protein>
<dbReference type="AlphaFoldDB" id="A0A2S5B8E4"/>
<dbReference type="InterPro" id="IPR003903">
    <property type="entry name" value="UIM_dom"/>
</dbReference>
<evidence type="ECO:0000313" key="3">
    <source>
        <dbReference type="Proteomes" id="UP000237144"/>
    </source>
</evidence>
<feature type="compositionally biased region" description="Basic and acidic residues" evidence="1">
    <location>
        <begin position="256"/>
        <end position="268"/>
    </location>
</feature>
<evidence type="ECO:0000313" key="2">
    <source>
        <dbReference type="EMBL" id="POY72991.1"/>
    </source>
</evidence>
<feature type="compositionally biased region" description="Low complexity" evidence="1">
    <location>
        <begin position="225"/>
        <end position="240"/>
    </location>
</feature>
<evidence type="ECO:0000256" key="1">
    <source>
        <dbReference type="SAM" id="MobiDB-lite"/>
    </source>
</evidence>
<proteinExistence type="predicted"/>
<name>A0A2S5B8E4_9BASI</name>
<sequence length="279" mass="30611">MPHTMAPINQDSITTHPVIPQGHGKPGYTVGLDPASPGNSRPSSRAGSRSASRTGSRSASPFRHDTFFQRGTAGSQEREQLEATMRQVGTAQDATYEADLERAMRRSKRDEEERRRRAGESPSRERSDSHNRGMSRIRAAIKELVNDPFWHRSSKAESEHQDEYMKRVILDEVNNAKAGHVAGEHDRQARSRSRVRSPLASRDASRVRLEHHAEEPKTAAVSNGVPTALAPPVTALPSVPKTEIPTSTSHAATTTDGEHVAPTRDELKQNGQVGELVMG</sequence>
<feature type="region of interest" description="Disordered" evidence="1">
    <location>
        <begin position="1"/>
        <end position="134"/>
    </location>
</feature>
<comment type="caution">
    <text evidence="2">The sequence shown here is derived from an EMBL/GenBank/DDBJ whole genome shotgun (WGS) entry which is preliminary data.</text>
</comment>
<accession>A0A2S5B8E4</accession>
<dbReference type="OrthoDB" id="2536533at2759"/>
<dbReference type="PROSITE" id="PS50330">
    <property type="entry name" value="UIM"/>
    <property type="match status" value="1"/>
</dbReference>
<organism evidence="2 3">
    <name type="scientific">Rhodotorula taiwanensis</name>
    <dbReference type="NCBI Taxonomy" id="741276"/>
    <lineage>
        <taxon>Eukaryota</taxon>
        <taxon>Fungi</taxon>
        <taxon>Dikarya</taxon>
        <taxon>Basidiomycota</taxon>
        <taxon>Pucciniomycotina</taxon>
        <taxon>Microbotryomycetes</taxon>
        <taxon>Sporidiobolales</taxon>
        <taxon>Sporidiobolaceae</taxon>
        <taxon>Rhodotorula</taxon>
    </lineage>
</organism>
<dbReference type="Proteomes" id="UP000237144">
    <property type="component" value="Unassembled WGS sequence"/>
</dbReference>
<feature type="compositionally biased region" description="Polar residues" evidence="1">
    <location>
        <begin position="244"/>
        <end position="255"/>
    </location>
</feature>
<keyword evidence="3" id="KW-1185">Reference proteome</keyword>